<dbReference type="Pfam" id="PF04060">
    <property type="entry name" value="FeS"/>
    <property type="match status" value="1"/>
</dbReference>
<gene>
    <name evidence="6" type="ORF">A3207_06305</name>
</gene>
<dbReference type="EMBL" id="LVVT01000007">
    <property type="protein sequence ID" value="TQS83935.1"/>
    <property type="molecule type" value="Genomic_DNA"/>
</dbReference>
<reference evidence="6" key="1">
    <citation type="submission" date="2016-03" db="EMBL/GenBank/DDBJ databases">
        <authorList>
            <person name="Borrel G."/>
            <person name="Mccann A."/>
            <person name="O'Toole P.W."/>
        </authorList>
    </citation>
    <scope>NUCLEOTIDE SEQUENCE</scope>
    <source>
        <strain evidence="6">183</strain>
    </source>
</reference>
<accession>A0A8J8PBS2</accession>
<comment type="caution">
    <text evidence="6">The sequence shown here is derived from an EMBL/GenBank/DDBJ whole genome shotgun (WGS) entry which is preliminary data.</text>
</comment>
<evidence type="ECO:0000256" key="2">
    <source>
        <dbReference type="ARBA" id="ARBA00022723"/>
    </source>
</evidence>
<keyword evidence="4" id="KW-0411">Iron-sulfur</keyword>
<keyword evidence="3" id="KW-0408">Iron</keyword>
<dbReference type="PROSITE" id="PS51656">
    <property type="entry name" value="4FE4S"/>
    <property type="match status" value="1"/>
</dbReference>
<name>A0A8J8PBS2_9ARCH</name>
<dbReference type="Gene3D" id="1.10.15.40">
    <property type="entry name" value="Electron transport complex subunit B, putative Fe-S cluster"/>
    <property type="match status" value="1"/>
</dbReference>
<dbReference type="PANTHER" id="PTHR36214">
    <property type="match status" value="1"/>
</dbReference>
<dbReference type="RefSeq" id="WP_400194551.1">
    <property type="nucleotide sequence ID" value="NZ_CAYAYE010000042.1"/>
</dbReference>
<dbReference type="PANTHER" id="PTHR36214:SF3">
    <property type="entry name" value="ACETYL-COA DECARBONYLASE_SYNTHASE COMPLEX SUBUNIT GAMMA"/>
    <property type="match status" value="1"/>
</dbReference>
<keyword evidence="1" id="KW-0004">4Fe-4S</keyword>
<evidence type="ECO:0000313" key="7">
    <source>
        <dbReference type="Proteomes" id="UP000752814"/>
    </source>
</evidence>
<sequence>MDLQITAVNNVLEELLPGYNCGKCGFKTCSDFADYLKLNHDFEKCPFLLQDRFKENREKIISLLENPDAEEEIRGVVDGVRASFTILPLPGEPSCREDLFPMDRDIEISENDVIKYRPLGCPITHFAKVLNVSHGILTVHMIGPRNLIGDDGFEPLDIGICMVAAFEGIVGKGTVPKVCETVRFLPDHCMMGKVHSGIVVSIEGRKIRIEGIDLKVW</sequence>
<keyword evidence="2" id="KW-0479">Metal-binding</keyword>
<dbReference type="InterPro" id="IPR007202">
    <property type="entry name" value="4Fe-4S_dom"/>
</dbReference>
<evidence type="ECO:0000256" key="3">
    <source>
        <dbReference type="ARBA" id="ARBA00023004"/>
    </source>
</evidence>
<proteinExistence type="predicted"/>
<feature type="domain" description="4Fe-4S" evidence="5">
    <location>
        <begin position="1"/>
        <end position="62"/>
    </location>
</feature>
<evidence type="ECO:0000256" key="1">
    <source>
        <dbReference type="ARBA" id="ARBA00022485"/>
    </source>
</evidence>
<dbReference type="InterPro" id="IPR051069">
    <property type="entry name" value="ACDS_complex_subunit"/>
</dbReference>
<evidence type="ECO:0000313" key="6">
    <source>
        <dbReference type="EMBL" id="TQS83935.1"/>
    </source>
</evidence>
<evidence type="ECO:0000259" key="5">
    <source>
        <dbReference type="PROSITE" id="PS51656"/>
    </source>
</evidence>
<dbReference type="GO" id="GO:0051539">
    <property type="term" value="F:4 iron, 4 sulfur cluster binding"/>
    <property type="evidence" value="ECO:0007669"/>
    <property type="project" value="UniProtKB-KW"/>
</dbReference>
<dbReference type="GO" id="GO:0046872">
    <property type="term" value="F:metal ion binding"/>
    <property type="evidence" value="ECO:0007669"/>
    <property type="project" value="UniProtKB-KW"/>
</dbReference>
<evidence type="ECO:0000256" key="4">
    <source>
        <dbReference type="ARBA" id="ARBA00023014"/>
    </source>
</evidence>
<protein>
    <recommendedName>
        <fullName evidence="5">4Fe-4S domain-containing protein</fullName>
    </recommendedName>
</protein>
<dbReference type="AlphaFoldDB" id="A0A8J8PBS2"/>
<organism evidence="6 7">
    <name type="scientific">Candidatus Methanomassiliicoccus intestinalis</name>
    <dbReference type="NCBI Taxonomy" id="1406512"/>
    <lineage>
        <taxon>Archaea</taxon>
        <taxon>Methanobacteriati</taxon>
        <taxon>Thermoplasmatota</taxon>
        <taxon>Thermoplasmata</taxon>
        <taxon>Methanomassiliicoccales</taxon>
        <taxon>Methanomassiliicoccaceae</taxon>
        <taxon>Methanomassiliicoccus</taxon>
    </lineage>
</organism>
<dbReference type="Proteomes" id="UP000752814">
    <property type="component" value="Unassembled WGS sequence"/>
</dbReference>